<sequence>MKPSNSSTTSNGSLKKQSILRSSAIPATSNMKRPPSVTRPASTTRPPSVARSPSTTQSSSSPPLSSSAPTTSFVESPVLPPTPSQKPTLTPSTQTKKPQTPTPPPPPPATITMDEHQETTNQLYEMLEKVQRERDQLLAQMKTKETAWERLVSSRESLSLQVQENESRCQRLSRELESAQNEVEQLRNGLAERDASLAKNQRDEEKTSQDQKRIERLEALVRDLQSQLQASKDEQLQLSRDHAGILEQVRREVSSNEAMTASLEKECEELRRTSLEAIRAYESSLLEINEKHGAELKQREQQIQQLEYTIADLRHKQSTLFDDDEQDIDTRLNEMRHASMGSASTAEADQRHRLEEQLELAMAELDHERHSIQTLQQEMDQLKLELGQARQQSLSVEQKYESLQAEFEKELNDKKRLIEEADNAFEAQARAEDEHYQMKLSKMALEKEFNELSEAHKQLEHDYSHLMDDMLALEKQDLKNPMDPAVTPDTARLQEKVQQLERENESHRHSLSAEKKQVSQLSKDLAELESLVESRVFGEADLEEQLNDERKKVIALQKELDAIKNRTSIQTKDVLASPMTLGTPSPTLSPNQKHQDKTPSKYCELCESDGHTIMECKSELSLSESKLFCENCDDFGDHVTEECPNQDETF</sequence>
<feature type="region of interest" description="Disordered" evidence="6">
    <location>
        <begin position="1"/>
        <end position="118"/>
    </location>
</feature>
<keyword evidence="2" id="KW-0963">Cytoplasm</keyword>
<dbReference type="AlphaFoldDB" id="A0A1C7N2W1"/>
<dbReference type="Pfam" id="PF16641">
    <property type="entry name" value="CLIP1_ZNF"/>
    <property type="match status" value="1"/>
</dbReference>
<evidence type="ECO:0000256" key="3">
    <source>
        <dbReference type="ARBA" id="ARBA00022701"/>
    </source>
</evidence>
<feature type="compositionally biased region" description="Basic and acidic residues" evidence="6">
    <location>
        <begin position="498"/>
        <end position="517"/>
    </location>
</feature>
<feature type="compositionally biased region" description="Low complexity" evidence="6">
    <location>
        <begin position="52"/>
        <end position="72"/>
    </location>
</feature>
<proteinExistence type="predicted"/>
<keyword evidence="3" id="KW-0493">Microtubule</keyword>
<feature type="region of interest" description="Disordered" evidence="6">
    <location>
        <begin position="498"/>
        <end position="518"/>
    </location>
</feature>
<dbReference type="EMBL" id="LUGH01000677">
    <property type="protein sequence ID" value="OBZ83358.1"/>
    <property type="molecule type" value="Genomic_DNA"/>
</dbReference>
<dbReference type="GO" id="GO:0005874">
    <property type="term" value="C:microtubule"/>
    <property type="evidence" value="ECO:0007669"/>
    <property type="project" value="UniProtKB-KW"/>
</dbReference>
<comment type="subcellular location">
    <subcellularLocation>
        <location evidence="1">Cytoplasm</location>
        <location evidence="1">Cytoskeleton</location>
    </subcellularLocation>
</comment>
<feature type="compositionally biased region" description="Basic and acidic residues" evidence="6">
    <location>
        <begin position="190"/>
        <end position="211"/>
    </location>
</feature>
<dbReference type="STRING" id="101091.A0A1C7N2W1"/>
<evidence type="ECO:0000256" key="4">
    <source>
        <dbReference type="ARBA" id="ARBA00023054"/>
    </source>
</evidence>
<name>A0A1C7N2W1_9FUNG</name>
<evidence type="ECO:0000256" key="6">
    <source>
        <dbReference type="SAM" id="MobiDB-lite"/>
    </source>
</evidence>
<evidence type="ECO:0000259" key="7">
    <source>
        <dbReference type="Pfam" id="PF16641"/>
    </source>
</evidence>
<comment type="caution">
    <text evidence="8">The sequence shown here is derived from an EMBL/GenBank/DDBJ whole genome shotgun (WGS) entry which is preliminary data.</text>
</comment>
<evidence type="ECO:0000313" key="8">
    <source>
        <dbReference type="EMBL" id="OBZ83358.1"/>
    </source>
</evidence>
<reference evidence="8 9" key="1">
    <citation type="submission" date="2016-03" db="EMBL/GenBank/DDBJ databases">
        <title>Choanephora cucurbitarum.</title>
        <authorList>
            <person name="Min B."/>
            <person name="Park H."/>
            <person name="Park J.-H."/>
            <person name="Shin H.-D."/>
            <person name="Choi I.-G."/>
        </authorList>
    </citation>
    <scope>NUCLEOTIDE SEQUENCE [LARGE SCALE GENOMIC DNA]</scope>
    <source>
        <strain evidence="8 9">KUS-F28377</strain>
    </source>
</reference>
<organism evidence="8 9">
    <name type="scientific">Choanephora cucurbitarum</name>
    <dbReference type="NCBI Taxonomy" id="101091"/>
    <lineage>
        <taxon>Eukaryota</taxon>
        <taxon>Fungi</taxon>
        <taxon>Fungi incertae sedis</taxon>
        <taxon>Mucoromycota</taxon>
        <taxon>Mucoromycotina</taxon>
        <taxon>Mucoromycetes</taxon>
        <taxon>Mucorales</taxon>
        <taxon>Mucorineae</taxon>
        <taxon>Choanephoraceae</taxon>
        <taxon>Choanephoroideae</taxon>
        <taxon>Choanephora</taxon>
    </lineage>
</organism>
<dbReference type="OrthoDB" id="2130750at2759"/>
<keyword evidence="9" id="KW-1185">Reference proteome</keyword>
<feature type="compositionally biased region" description="Polar residues" evidence="6">
    <location>
        <begin position="1"/>
        <end position="31"/>
    </location>
</feature>
<feature type="compositionally biased region" description="Pro residues" evidence="6">
    <location>
        <begin position="100"/>
        <end position="109"/>
    </location>
</feature>
<dbReference type="InParanoid" id="A0A1C7N2W1"/>
<keyword evidence="5" id="KW-0206">Cytoskeleton</keyword>
<dbReference type="Proteomes" id="UP000093000">
    <property type="component" value="Unassembled WGS sequence"/>
</dbReference>
<feature type="compositionally biased region" description="Low complexity" evidence="6">
    <location>
        <begin position="85"/>
        <end position="99"/>
    </location>
</feature>
<keyword evidence="4" id="KW-0175">Coiled coil</keyword>
<feature type="domain" description="CLIP1 zinc knuckle" evidence="7">
    <location>
        <begin position="601"/>
        <end position="616"/>
    </location>
</feature>
<feature type="region of interest" description="Disordered" evidence="6">
    <location>
        <begin position="176"/>
        <end position="211"/>
    </location>
</feature>
<gene>
    <name evidence="8" type="ORF">A0J61_08590</name>
</gene>
<protein>
    <recommendedName>
        <fullName evidence="7">CLIP1 zinc knuckle domain-containing protein</fullName>
    </recommendedName>
</protein>
<evidence type="ECO:0000256" key="5">
    <source>
        <dbReference type="ARBA" id="ARBA00023212"/>
    </source>
</evidence>
<evidence type="ECO:0000313" key="9">
    <source>
        <dbReference type="Proteomes" id="UP000093000"/>
    </source>
</evidence>
<dbReference type="InterPro" id="IPR032108">
    <property type="entry name" value="CLIP1_ZNF"/>
</dbReference>
<evidence type="ECO:0000256" key="1">
    <source>
        <dbReference type="ARBA" id="ARBA00004245"/>
    </source>
</evidence>
<evidence type="ECO:0000256" key="2">
    <source>
        <dbReference type="ARBA" id="ARBA00022490"/>
    </source>
</evidence>
<accession>A0A1C7N2W1</accession>